<reference evidence="12 14" key="2">
    <citation type="submission" date="2018-03" db="EMBL/GenBank/DDBJ databases">
        <title>Genomic Encyclopedia of Archaeal and Bacterial Type Strains, Phase II (KMG-II): from individual species to whole genera.</title>
        <authorList>
            <person name="Goeker M."/>
        </authorList>
    </citation>
    <scope>NUCLEOTIDE SEQUENCE [LARGE SCALE GENOMIC DNA]</scope>
    <source>
        <strain evidence="12 14">DSM 22727</strain>
    </source>
</reference>
<comment type="similarity">
    <text evidence="8">Belongs to the TRAP transporter small permease family.</text>
</comment>
<keyword evidence="6 9" id="KW-1133">Transmembrane helix</keyword>
<keyword evidence="7 9" id="KW-0472">Membrane</keyword>
<evidence type="ECO:0000256" key="7">
    <source>
        <dbReference type="ARBA" id="ARBA00023136"/>
    </source>
</evidence>
<dbReference type="PANTHER" id="PTHR35011">
    <property type="entry name" value="2,3-DIKETO-L-GULONATE TRAP TRANSPORTER SMALL PERMEASE PROTEIN YIAM"/>
    <property type="match status" value="1"/>
</dbReference>
<dbReference type="GO" id="GO:0022857">
    <property type="term" value="F:transmembrane transporter activity"/>
    <property type="evidence" value="ECO:0007669"/>
    <property type="project" value="TreeGrafter"/>
</dbReference>
<comment type="caution">
    <text evidence="11">The sequence shown here is derived from an EMBL/GenBank/DDBJ whole genome shotgun (WGS) entry which is preliminary data.</text>
</comment>
<dbReference type="GeneID" id="90596687"/>
<accession>A0A084JZC5</accession>
<name>A0A084JZC5_NONUL</name>
<evidence type="ECO:0000256" key="1">
    <source>
        <dbReference type="ARBA" id="ARBA00004429"/>
    </source>
</evidence>
<dbReference type="InterPro" id="IPR055348">
    <property type="entry name" value="DctQ"/>
</dbReference>
<evidence type="ECO:0000313" key="11">
    <source>
        <dbReference type="EMBL" id="KEZ94309.1"/>
    </source>
</evidence>
<dbReference type="AlphaFoldDB" id="A0A084JZC5"/>
<dbReference type="InterPro" id="IPR007387">
    <property type="entry name" value="TRAP_DctQ"/>
</dbReference>
<dbReference type="Proteomes" id="UP000028531">
    <property type="component" value="Unassembled WGS sequence"/>
</dbReference>
<protein>
    <submittedName>
        <fullName evidence="11">C4-dicarboxylate ABC transporter permease</fullName>
    </submittedName>
    <submittedName>
        <fullName evidence="12">TRAP-type C4-dicarboxylate transport system permease small subunit</fullName>
    </submittedName>
</protein>
<keyword evidence="2" id="KW-0813">Transport</keyword>
<dbReference type="OrthoDB" id="9815614at2"/>
<evidence type="ECO:0000256" key="9">
    <source>
        <dbReference type="SAM" id="Phobius"/>
    </source>
</evidence>
<evidence type="ECO:0000256" key="2">
    <source>
        <dbReference type="ARBA" id="ARBA00022448"/>
    </source>
</evidence>
<evidence type="ECO:0000256" key="6">
    <source>
        <dbReference type="ARBA" id="ARBA00022989"/>
    </source>
</evidence>
<evidence type="ECO:0000313" key="12">
    <source>
        <dbReference type="EMBL" id="PRX10938.1"/>
    </source>
</evidence>
<feature type="transmembrane region" description="Helical" evidence="9">
    <location>
        <begin position="83"/>
        <end position="107"/>
    </location>
</feature>
<dbReference type="RefSeq" id="WP_036579809.1">
    <property type="nucleotide sequence ID" value="NZ_CP136694.1"/>
</dbReference>
<proteinExistence type="inferred from homology"/>
<sequence length="156" mass="17429">MRKTIDSILGKLCLLLLSIMLFAVVWQVIARFILQSPSTITDEISSYSLIWVGLLGAAYATGQHLHLAIDLIPEKLVEKNSRLFDGFVHLCVFSFGFFVMIIGGWRLCQLSFQFEQKSASLGIPLGFVYLVVPLAGILICYFSIDTFFKKVISSKA</sequence>
<evidence type="ECO:0000256" key="8">
    <source>
        <dbReference type="ARBA" id="ARBA00038436"/>
    </source>
</evidence>
<evidence type="ECO:0000313" key="13">
    <source>
        <dbReference type="Proteomes" id="UP000028531"/>
    </source>
</evidence>
<feature type="transmembrane region" description="Helical" evidence="9">
    <location>
        <begin position="12"/>
        <end position="32"/>
    </location>
</feature>
<feature type="domain" description="Tripartite ATP-independent periplasmic transporters DctQ component" evidence="10">
    <location>
        <begin position="20"/>
        <end position="150"/>
    </location>
</feature>
<dbReference type="Pfam" id="PF04290">
    <property type="entry name" value="DctQ"/>
    <property type="match status" value="1"/>
</dbReference>
<keyword evidence="3" id="KW-1003">Cell membrane</keyword>
<feature type="transmembrane region" description="Helical" evidence="9">
    <location>
        <begin position="44"/>
        <end position="62"/>
    </location>
</feature>
<organism evidence="11 13">
    <name type="scientific">Nonlabens ulvanivorans</name>
    <name type="common">Persicivirga ulvanivorans</name>
    <dbReference type="NCBI Taxonomy" id="906888"/>
    <lineage>
        <taxon>Bacteria</taxon>
        <taxon>Pseudomonadati</taxon>
        <taxon>Bacteroidota</taxon>
        <taxon>Flavobacteriia</taxon>
        <taxon>Flavobacteriales</taxon>
        <taxon>Flavobacteriaceae</taxon>
        <taxon>Nonlabens</taxon>
    </lineage>
</organism>
<keyword evidence="5 9" id="KW-0812">Transmembrane</keyword>
<evidence type="ECO:0000259" key="10">
    <source>
        <dbReference type="Pfam" id="PF04290"/>
    </source>
</evidence>
<keyword evidence="4" id="KW-0997">Cell inner membrane</keyword>
<evidence type="ECO:0000256" key="4">
    <source>
        <dbReference type="ARBA" id="ARBA00022519"/>
    </source>
</evidence>
<feature type="transmembrane region" description="Helical" evidence="9">
    <location>
        <begin position="127"/>
        <end position="148"/>
    </location>
</feature>
<reference evidence="11 13" key="1">
    <citation type="submission" date="2014-07" db="EMBL/GenBank/DDBJ databases">
        <title>Draft genome sequence of Nonlabens ulvanivorans, an ulvan degrading bacterium.</title>
        <authorList>
            <person name="Kopel M."/>
            <person name="Helbert W."/>
            <person name="Henrissat B."/>
            <person name="Doniger T."/>
            <person name="Banin E."/>
        </authorList>
    </citation>
    <scope>NUCLEOTIDE SEQUENCE [LARGE SCALE GENOMIC DNA]</scope>
    <source>
        <strain evidence="11 13">PLR</strain>
    </source>
</reference>
<dbReference type="GO" id="GO:0015740">
    <property type="term" value="P:C4-dicarboxylate transport"/>
    <property type="evidence" value="ECO:0007669"/>
    <property type="project" value="TreeGrafter"/>
</dbReference>
<evidence type="ECO:0000256" key="3">
    <source>
        <dbReference type="ARBA" id="ARBA00022475"/>
    </source>
</evidence>
<dbReference type="EMBL" id="PVNA01000013">
    <property type="protein sequence ID" value="PRX10938.1"/>
    <property type="molecule type" value="Genomic_DNA"/>
</dbReference>
<dbReference type="EMBL" id="JPJI01000019">
    <property type="protein sequence ID" value="KEZ94309.1"/>
    <property type="molecule type" value="Genomic_DNA"/>
</dbReference>
<dbReference type="GO" id="GO:0005886">
    <property type="term" value="C:plasma membrane"/>
    <property type="evidence" value="ECO:0007669"/>
    <property type="project" value="UniProtKB-SubCell"/>
</dbReference>
<keyword evidence="14" id="KW-1185">Reference proteome</keyword>
<evidence type="ECO:0000313" key="14">
    <source>
        <dbReference type="Proteomes" id="UP000239997"/>
    </source>
</evidence>
<gene>
    <name evidence="11" type="ORF">IL45_02260</name>
    <name evidence="12" type="ORF">LY02_02883</name>
</gene>
<evidence type="ECO:0000256" key="5">
    <source>
        <dbReference type="ARBA" id="ARBA00022692"/>
    </source>
</evidence>
<dbReference type="Proteomes" id="UP000239997">
    <property type="component" value="Unassembled WGS sequence"/>
</dbReference>
<dbReference type="PANTHER" id="PTHR35011:SF2">
    <property type="entry name" value="2,3-DIKETO-L-GULONATE TRAP TRANSPORTER SMALL PERMEASE PROTEIN YIAM"/>
    <property type="match status" value="1"/>
</dbReference>
<comment type="subcellular location">
    <subcellularLocation>
        <location evidence="1">Cell inner membrane</location>
        <topology evidence="1">Multi-pass membrane protein</topology>
    </subcellularLocation>
</comment>